<proteinExistence type="predicted"/>
<dbReference type="AlphaFoldDB" id="A0A0J7KQZ5"/>
<dbReference type="PaxDb" id="67767-A0A0J7KQZ5"/>
<keyword evidence="2" id="KW-1185">Reference proteome</keyword>
<accession>A0A0J7KQZ5</accession>
<protein>
    <submittedName>
        <fullName evidence="1">Abc transporter substrate-binding protein</fullName>
    </submittedName>
</protein>
<sequence>MNQSEKKAKNFEIIMKNLIAGDKSKKVMEDGTLYIECKARKCFRKVAKFGNLRFNFKPTSDCFPNFLLYVMKE</sequence>
<comment type="caution">
    <text evidence="1">The sequence shown here is derived from an EMBL/GenBank/DDBJ whole genome shotgun (WGS) entry which is preliminary data.</text>
</comment>
<evidence type="ECO:0000313" key="1">
    <source>
        <dbReference type="EMBL" id="KMQ92659.1"/>
    </source>
</evidence>
<dbReference type="EMBL" id="LBMM01004251">
    <property type="protein sequence ID" value="KMQ92659.1"/>
    <property type="molecule type" value="Genomic_DNA"/>
</dbReference>
<reference evidence="1 2" key="1">
    <citation type="submission" date="2015-04" db="EMBL/GenBank/DDBJ databases">
        <title>Lasius niger genome sequencing.</title>
        <authorList>
            <person name="Konorov E.A."/>
            <person name="Nikitin M.A."/>
            <person name="Kirill M.V."/>
            <person name="Chang P."/>
        </authorList>
    </citation>
    <scope>NUCLEOTIDE SEQUENCE [LARGE SCALE GENOMIC DNA]</scope>
    <source>
        <tissue evidence="1">Whole</tissue>
    </source>
</reference>
<dbReference type="Proteomes" id="UP000036403">
    <property type="component" value="Unassembled WGS sequence"/>
</dbReference>
<gene>
    <name evidence="1" type="ORF">RF55_7319</name>
</gene>
<organism evidence="1 2">
    <name type="scientific">Lasius niger</name>
    <name type="common">Black garden ant</name>
    <dbReference type="NCBI Taxonomy" id="67767"/>
    <lineage>
        <taxon>Eukaryota</taxon>
        <taxon>Metazoa</taxon>
        <taxon>Ecdysozoa</taxon>
        <taxon>Arthropoda</taxon>
        <taxon>Hexapoda</taxon>
        <taxon>Insecta</taxon>
        <taxon>Pterygota</taxon>
        <taxon>Neoptera</taxon>
        <taxon>Endopterygota</taxon>
        <taxon>Hymenoptera</taxon>
        <taxon>Apocrita</taxon>
        <taxon>Aculeata</taxon>
        <taxon>Formicoidea</taxon>
        <taxon>Formicidae</taxon>
        <taxon>Formicinae</taxon>
        <taxon>Lasius</taxon>
        <taxon>Lasius</taxon>
    </lineage>
</organism>
<name>A0A0J7KQZ5_LASNI</name>
<evidence type="ECO:0000313" key="2">
    <source>
        <dbReference type="Proteomes" id="UP000036403"/>
    </source>
</evidence>